<evidence type="ECO:0000256" key="12">
    <source>
        <dbReference type="ARBA" id="ARBA00047318"/>
    </source>
</evidence>
<evidence type="ECO:0000256" key="6">
    <source>
        <dbReference type="ARBA" id="ARBA00022679"/>
    </source>
</evidence>
<dbReference type="InterPro" id="IPR017568">
    <property type="entry name" value="3-oxoacyl-ACP_synth-2"/>
</dbReference>
<dbReference type="PIRSF" id="PIRSF000447">
    <property type="entry name" value="KAS_II"/>
    <property type="match status" value="1"/>
</dbReference>
<comment type="pathway">
    <text evidence="1 14">Lipid metabolism; fatty acid biosynthesis.</text>
</comment>
<evidence type="ECO:0000256" key="7">
    <source>
        <dbReference type="ARBA" id="ARBA00022832"/>
    </source>
</evidence>
<organism evidence="17 18">
    <name type="scientific">Gallibacter intestinalis</name>
    <dbReference type="NCBI Taxonomy" id="2779356"/>
    <lineage>
        <taxon>Bacteria</taxon>
        <taxon>Bacillati</taxon>
        <taxon>Bacillota</taxon>
        <taxon>Clostridia</taxon>
        <taxon>Eubacteriales</taxon>
        <taxon>Eubacteriaceae</taxon>
        <taxon>Gallibacter</taxon>
    </lineage>
</organism>
<dbReference type="EMBL" id="JADCKA010000004">
    <property type="protein sequence ID" value="MBE5035310.1"/>
    <property type="molecule type" value="Genomic_DNA"/>
</dbReference>
<evidence type="ECO:0000313" key="18">
    <source>
        <dbReference type="Proteomes" id="UP001516588"/>
    </source>
</evidence>
<evidence type="ECO:0000256" key="13">
    <source>
        <dbReference type="ARBA" id="ARBA00047659"/>
    </source>
</evidence>
<dbReference type="PROSITE" id="PS52004">
    <property type="entry name" value="KS3_2"/>
    <property type="match status" value="1"/>
</dbReference>
<dbReference type="RefSeq" id="WP_226384980.1">
    <property type="nucleotide sequence ID" value="NZ_JADCKA010000004.1"/>
</dbReference>
<comment type="caution">
    <text evidence="17">The sequence shown here is derived from an EMBL/GenBank/DDBJ whole genome shotgun (WGS) entry which is preliminary data.</text>
</comment>
<dbReference type="InterPro" id="IPR020841">
    <property type="entry name" value="PKS_Beta-ketoAc_synthase_dom"/>
</dbReference>
<comment type="function">
    <text evidence="11 14">Involved in the type II fatty acid elongation cycle. Catalyzes the elongation of a wide range of acyl-ACP by the addition of two carbons from malonyl-ACP to an acyl acceptor. Can efficiently catalyze the conversion of palmitoleoyl-ACP (cis-hexadec-9-enoyl-ACP) to cis-vaccenoyl-ACP (cis-octadec-11-enoyl-ACP), an essential step in the thermal regulation of fatty acid composition.</text>
</comment>
<evidence type="ECO:0000256" key="11">
    <source>
        <dbReference type="ARBA" id="ARBA00024006"/>
    </source>
</evidence>
<comment type="similarity">
    <text evidence="2 14 15">Belongs to the thiolase-like superfamily. Beta-ketoacyl-ACP synthases family.</text>
</comment>
<evidence type="ECO:0000259" key="16">
    <source>
        <dbReference type="PROSITE" id="PS52004"/>
    </source>
</evidence>
<protein>
    <recommendedName>
        <fullName evidence="4 14">3-oxoacyl-[acyl-carrier-protein] synthase 2</fullName>
        <ecNumber evidence="3 14">2.3.1.179</ecNumber>
    </recommendedName>
</protein>
<gene>
    <name evidence="17" type="primary">fabF</name>
    <name evidence="17" type="ORF">INF20_03325</name>
</gene>
<dbReference type="SMART" id="SM00825">
    <property type="entry name" value="PKS_KS"/>
    <property type="match status" value="1"/>
</dbReference>
<sequence length="417" mass="44086">MMKRVVITGIGAVTPIGNTAEETWKNMVDGKCGIGQITRFDTSDYKVKLAAEVKDFDPLQYMEKSEARKEDLYSQYAVAAAIQAVEDSEVNTENTDPYRFGVYVGSGTGGMTTFSEEHGKLLERGPRKVSPFFVPMMISNMAAGNIAIRFGCKGATLPVVTACATSTNAVGEAYRAVKHGYADVIIAGGAEATIVPLAVAGFTNCQALSLTENPEEASIPFDARRNGFVMGEGAGMLILEEYEHAVSRGAKIYAEIKGYGNTCDAYHMTAPDPEAESSGHAVKLAFEEAGYFEGELSPESVYINAHGTSTPLNDKTETAAIKKAFGEAEAKKLHVSSTKSMTGHMLGAAGAVEAIAAVKAIEEGVVPPTIGYKEADPECDLDITPNKAVKADIKMSASISLGFGGHNGCVVFGAVEK</sequence>
<dbReference type="InterPro" id="IPR016039">
    <property type="entry name" value="Thiolase-like"/>
</dbReference>
<feature type="domain" description="Ketosynthase family 3 (KS3)" evidence="16">
    <location>
        <begin position="2"/>
        <end position="414"/>
    </location>
</feature>
<dbReference type="InterPro" id="IPR014031">
    <property type="entry name" value="Ketoacyl_synth_C"/>
</dbReference>
<dbReference type="InterPro" id="IPR014030">
    <property type="entry name" value="Ketoacyl_synth_N"/>
</dbReference>
<name>A0ABR9QWR2_9FIRM</name>
<dbReference type="NCBIfam" id="TIGR03150">
    <property type="entry name" value="fabF"/>
    <property type="match status" value="1"/>
</dbReference>
<evidence type="ECO:0000256" key="14">
    <source>
        <dbReference type="PIRNR" id="PIRNR000447"/>
    </source>
</evidence>
<comment type="catalytic activity">
    <reaction evidence="13 14">
        <text>a fatty acyl-[ACP] + malonyl-[ACP] + H(+) = a 3-oxoacyl-[ACP] + holo-[ACP] + CO2</text>
        <dbReference type="Rhea" id="RHEA:22836"/>
        <dbReference type="Rhea" id="RHEA-COMP:9623"/>
        <dbReference type="Rhea" id="RHEA-COMP:9685"/>
        <dbReference type="Rhea" id="RHEA-COMP:9916"/>
        <dbReference type="Rhea" id="RHEA-COMP:14125"/>
        <dbReference type="ChEBI" id="CHEBI:15378"/>
        <dbReference type="ChEBI" id="CHEBI:16526"/>
        <dbReference type="ChEBI" id="CHEBI:64479"/>
        <dbReference type="ChEBI" id="CHEBI:78449"/>
        <dbReference type="ChEBI" id="CHEBI:78776"/>
        <dbReference type="ChEBI" id="CHEBI:138651"/>
    </reaction>
</comment>
<dbReference type="SUPFAM" id="SSF53901">
    <property type="entry name" value="Thiolase-like"/>
    <property type="match status" value="2"/>
</dbReference>
<evidence type="ECO:0000256" key="2">
    <source>
        <dbReference type="ARBA" id="ARBA00008467"/>
    </source>
</evidence>
<evidence type="ECO:0000256" key="1">
    <source>
        <dbReference type="ARBA" id="ARBA00005194"/>
    </source>
</evidence>
<dbReference type="PANTHER" id="PTHR11712:SF336">
    <property type="entry name" value="3-OXOACYL-[ACYL-CARRIER-PROTEIN] SYNTHASE, MITOCHONDRIAL"/>
    <property type="match status" value="1"/>
</dbReference>
<reference evidence="17 18" key="1">
    <citation type="submission" date="2020-10" db="EMBL/GenBank/DDBJ databases">
        <title>ChiBAC.</title>
        <authorList>
            <person name="Zenner C."/>
            <person name="Hitch T.C.A."/>
            <person name="Clavel T."/>
        </authorList>
    </citation>
    <scope>NUCLEOTIDE SEQUENCE [LARGE SCALE GENOMIC DNA]</scope>
    <source>
        <strain evidence="17 18">DSM 108706</strain>
    </source>
</reference>
<keyword evidence="8" id="KW-0443">Lipid metabolism</keyword>
<dbReference type="GO" id="GO:0004315">
    <property type="term" value="F:3-oxoacyl-[acyl-carrier-protein] synthase activity"/>
    <property type="evidence" value="ECO:0007669"/>
    <property type="project" value="UniProtKB-EC"/>
</dbReference>
<dbReference type="PANTHER" id="PTHR11712">
    <property type="entry name" value="POLYKETIDE SYNTHASE-RELATED"/>
    <property type="match status" value="1"/>
</dbReference>
<dbReference type="InterPro" id="IPR000794">
    <property type="entry name" value="Beta-ketoacyl_synthase"/>
</dbReference>
<evidence type="ECO:0000256" key="4">
    <source>
        <dbReference type="ARBA" id="ARBA00014657"/>
    </source>
</evidence>
<keyword evidence="10 14" id="KW-0012">Acyltransferase</keyword>
<dbReference type="Pfam" id="PF00109">
    <property type="entry name" value="ketoacyl-synt"/>
    <property type="match status" value="1"/>
</dbReference>
<keyword evidence="18" id="KW-1185">Reference proteome</keyword>
<evidence type="ECO:0000256" key="9">
    <source>
        <dbReference type="ARBA" id="ARBA00023160"/>
    </source>
</evidence>
<keyword evidence="9 14" id="KW-0275">Fatty acid biosynthesis</keyword>
<dbReference type="EC" id="2.3.1.179" evidence="3 14"/>
<accession>A0ABR9QWR2</accession>
<comment type="catalytic activity">
    <reaction evidence="12 14">
        <text>(9Z)-hexadecenoyl-[ACP] + malonyl-[ACP] + H(+) = 3-oxo-(11Z)-octadecenoyl-[ACP] + holo-[ACP] + CO2</text>
        <dbReference type="Rhea" id="RHEA:55040"/>
        <dbReference type="Rhea" id="RHEA-COMP:9623"/>
        <dbReference type="Rhea" id="RHEA-COMP:9685"/>
        <dbReference type="Rhea" id="RHEA-COMP:10800"/>
        <dbReference type="Rhea" id="RHEA-COMP:14074"/>
        <dbReference type="ChEBI" id="CHEBI:15378"/>
        <dbReference type="ChEBI" id="CHEBI:16526"/>
        <dbReference type="ChEBI" id="CHEBI:64479"/>
        <dbReference type="ChEBI" id="CHEBI:78449"/>
        <dbReference type="ChEBI" id="CHEBI:83989"/>
        <dbReference type="ChEBI" id="CHEBI:138538"/>
        <dbReference type="EC" id="2.3.1.179"/>
    </reaction>
</comment>
<keyword evidence="7" id="KW-0276">Fatty acid metabolism</keyword>
<evidence type="ECO:0000256" key="3">
    <source>
        <dbReference type="ARBA" id="ARBA00012356"/>
    </source>
</evidence>
<proteinExistence type="inferred from homology"/>
<evidence type="ECO:0000256" key="8">
    <source>
        <dbReference type="ARBA" id="ARBA00023098"/>
    </source>
</evidence>
<evidence type="ECO:0000256" key="10">
    <source>
        <dbReference type="ARBA" id="ARBA00023315"/>
    </source>
</evidence>
<dbReference type="NCBIfam" id="NF005589">
    <property type="entry name" value="PRK07314.1"/>
    <property type="match status" value="1"/>
</dbReference>
<dbReference type="Proteomes" id="UP001516588">
    <property type="component" value="Unassembled WGS sequence"/>
</dbReference>
<dbReference type="Gene3D" id="3.40.47.10">
    <property type="match status" value="1"/>
</dbReference>
<evidence type="ECO:0000256" key="5">
    <source>
        <dbReference type="ARBA" id="ARBA00022516"/>
    </source>
</evidence>
<evidence type="ECO:0000313" key="17">
    <source>
        <dbReference type="EMBL" id="MBE5035310.1"/>
    </source>
</evidence>
<keyword evidence="6 14" id="KW-0808">Transferase</keyword>
<keyword evidence="5 14" id="KW-0444">Lipid biosynthesis</keyword>
<dbReference type="Pfam" id="PF02801">
    <property type="entry name" value="Ketoacyl-synt_C"/>
    <property type="match status" value="1"/>
</dbReference>
<evidence type="ECO:0000256" key="15">
    <source>
        <dbReference type="RuleBase" id="RU003694"/>
    </source>
</evidence>
<dbReference type="CDD" id="cd00834">
    <property type="entry name" value="KAS_I_II"/>
    <property type="match status" value="1"/>
</dbReference>